<feature type="active site" description="Proton acceptor" evidence="4">
    <location>
        <position position="206"/>
    </location>
</feature>
<feature type="active site" description="Nucleophile" evidence="4">
    <location>
        <position position="53"/>
    </location>
</feature>
<sequence>MTAKNGQPWGSDEHKPVALALQGGGMHGAFTWGVLDRLLEDGRLAIEGVSATSAGAMNAVVLAYGILQGGKAGARQALHDFWYAVAQSAERHNPLRWMPWLKGTHSFGLDYSPMYTLADMVLRMFSPYQFNSRNLSPLRDVLDTQIDFAALRSQCPFHLYLCATNVETGKIRIFTGEDVCAEAVLASACVPTLFQAITIDGQYYWDGGYMGNPAIFPLIYHCHTRDVVIVHINPLVRPGVPITAADILNRISEISFNSSLMRELRTIAFVTDLIQQDKVDRKEMKEMLIHSIKSDAAMCALSVSSKYNADWDFLCRLRDNGRREAETWLTENYRNIGERSSIDIRKEFL</sequence>
<evidence type="ECO:0000256" key="4">
    <source>
        <dbReference type="PROSITE-ProRule" id="PRU01161"/>
    </source>
</evidence>
<dbReference type="InterPro" id="IPR016035">
    <property type="entry name" value="Acyl_Trfase/lysoPLipase"/>
</dbReference>
<evidence type="ECO:0000313" key="7">
    <source>
        <dbReference type="Proteomes" id="UP000284168"/>
    </source>
</evidence>
<proteinExistence type="predicted"/>
<dbReference type="PROSITE" id="PS51635">
    <property type="entry name" value="PNPLA"/>
    <property type="match status" value="1"/>
</dbReference>
<dbReference type="SUPFAM" id="SSF52151">
    <property type="entry name" value="FabD/lysophospholipase-like"/>
    <property type="match status" value="1"/>
</dbReference>
<dbReference type="PANTHER" id="PTHR14226:SF78">
    <property type="entry name" value="SLR0060 PROTEIN"/>
    <property type="match status" value="1"/>
</dbReference>
<protein>
    <submittedName>
        <fullName evidence="6">Alpha/beta hydrolase</fullName>
    </submittedName>
</protein>
<dbReference type="PANTHER" id="PTHR14226">
    <property type="entry name" value="NEUROPATHY TARGET ESTERASE/SWISS CHEESE D.MELANOGASTER"/>
    <property type="match status" value="1"/>
</dbReference>
<evidence type="ECO:0000256" key="3">
    <source>
        <dbReference type="ARBA" id="ARBA00023098"/>
    </source>
</evidence>
<gene>
    <name evidence="6" type="ORF">BK663_20465</name>
</gene>
<dbReference type="GO" id="GO:0016787">
    <property type="term" value="F:hydrolase activity"/>
    <property type="evidence" value="ECO:0007669"/>
    <property type="project" value="UniProtKB-UniRule"/>
</dbReference>
<accession>A0A423IIS3</accession>
<dbReference type="InterPro" id="IPR002641">
    <property type="entry name" value="PNPLA_dom"/>
</dbReference>
<dbReference type="InterPro" id="IPR050301">
    <property type="entry name" value="NTE"/>
</dbReference>
<feature type="short sequence motif" description="DGA/G" evidence="4">
    <location>
        <begin position="206"/>
        <end position="208"/>
    </location>
</feature>
<organism evidence="6 7">
    <name type="scientific">Pseudomonas lini</name>
    <dbReference type="NCBI Taxonomy" id="163011"/>
    <lineage>
        <taxon>Bacteria</taxon>
        <taxon>Pseudomonadati</taxon>
        <taxon>Pseudomonadota</taxon>
        <taxon>Gammaproteobacteria</taxon>
        <taxon>Pseudomonadales</taxon>
        <taxon>Pseudomonadaceae</taxon>
        <taxon>Pseudomonas</taxon>
    </lineage>
</organism>
<evidence type="ECO:0000259" key="5">
    <source>
        <dbReference type="PROSITE" id="PS51635"/>
    </source>
</evidence>
<evidence type="ECO:0000256" key="2">
    <source>
        <dbReference type="ARBA" id="ARBA00022963"/>
    </source>
</evidence>
<dbReference type="GO" id="GO:0016042">
    <property type="term" value="P:lipid catabolic process"/>
    <property type="evidence" value="ECO:0007669"/>
    <property type="project" value="UniProtKB-UniRule"/>
</dbReference>
<keyword evidence="1 4" id="KW-0378">Hydrolase</keyword>
<dbReference type="AlphaFoldDB" id="A0A423IIS3"/>
<dbReference type="EMBL" id="MOBN01000036">
    <property type="protein sequence ID" value="RON25332.1"/>
    <property type="molecule type" value="Genomic_DNA"/>
</dbReference>
<feature type="domain" description="PNPLA" evidence="5">
    <location>
        <begin position="19"/>
        <end position="219"/>
    </location>
</feature>
<dbReference type="Gene3D" id="3.40.1090.10">
    <property type="entry name" value="Cytosolic phospholipase A2 catalytic domain"/>
    <property type="match status" value="2"/>
</dbReference>
<dbReference type="Proteomes" id="UP000284168">
    <property type="component" value="Unassembled WGS sequence"/>
</dbReference>
<keyword evidence="3 4" id="KW-0443">Lipid metabolism</keyword>
<keyword evidence="2 4" id="KW-0442">Lipid degradation</keyword>
<feature type="short sequence motif" description="GXGXXG" evidence="4">
    <location>
        <begin position="23"/>
        <end position="28"/>
    </location>
</feature>
<name>A0A423IIS3_9PSED</name>
<evidence type="ECO:0000313" key="6">
    <source>
        <dbReference type="EMBL" id="RON25332.1"/>
    </source>
</evidence>
<dbReference type="Pfam" id="PF01734">
    <property type="entry name" value="Patatin"/>
    <property type="match status" value="1"/>
</dbReference>
<evidence type="ECO:0000256" key="1">
    <source>
        <dbReference type="ARBA" id="ARBA00022801"/>
    </source>
</evidence>
<reference evidence="6 7" key="1">
    <citation type="submission" date="2016-10" db="EMBL/GenBank/DDBJ databases">
        <title>Comparative genome analysis of multiple Pseudomonas spp. focuses on biocontrol and plant growth promoting traits.</title>
        <authorList>
            <person name="Tao X.-Y."/>
            <person name="Taylor C.G."/>
        </authorList>
    </citation>
    <scope>NUCLEOTIDE SEQUENCE [LARGE SCALE GENOMIC DNA]</scope>
    <source>
        <strain evidence="6 7">48C10</strain>
    </source>
</reference>
<comment type="caution">
    <text evidence="6">The sequence shown here is derived from an EMBL/GenBank/DDBJ whole genome shotgun (WGS) entry which is preliminary data.</text>
</comment>
<dbReference type="RefSeq" id="WP_123721832.1">
    <property type="nucleotide sequence ID" value="NZ_MOBN01000036.1"/>
</dbReference>
<comment type="caution">
    <text evidence="4">Lacks conserved residue(s) required for the propagation of feature annotation.</text>
</comment>